<keyword evidence="9" id="KW-0862">Zinc</keyword>
<gene>
    <name evidence="13" type="ORF">EYB31_20875</name>
</gene>
<dbReference type="InterPro" id="IPR002933">
    <property type="entry name" value="Peptidase_M20"/>
</dbReference>
<dbReference type="GO" id="GO:0046872">
    <property type="term" value="F:metal ion binding"/>
    <property type="evidence" value="ECO:0007669"/>
    <property type="project" value="UniProtKB-KW"/>
</dbReference>
<accession>A0A4V6MSF5</accession>
<dbReference type="PANTHER" id="PTHR43808">
    <property type="entry name" value="ACETYLORNITHINE DEACETYLASE"/>
    <property type="match status" value="1"/>
</dbReference>
<dbReference type="CDD" id="cd08659">
    <property type="entry name" value="M20_ArgE_DapE-like"/>
    <property type="match status" value="1"/>
</dbReference>
<feature type="domain" description="Peptidase M20 dimerisation" evidence="12">
    <location>
        <begin position="194"/>
        <end position="297"/>
    </location>
</feature>
<proteinExistence type="inferred from homology"/>
<dbReference type="InterPro" id="IPR010182">
    <property type="entry name" value="ArgE/DapE"/>
</dbReference>
<keyword evidence="10" id="KW-0170">Cobalt</keyword>
<dbReference type="UniPathway" id="UPA00034">
    <property type="reaction ID" value="UER00021"/>
</dbReference>
<evidence type="ECO:0000256" key="4">
    <source>
        <dbReference type="ARBA" id="ARBA00006247"/>
    </source>
</evidence>
<keyword evidence="7" id="KW-0479">Metal-binding</keyword>
<protein>
    <recommendedName>
        <fullName evidence="6">Probable succinyl-diaminopimelate desuccinylase</fullName>
        <ecNumber evidence="5">3.5.1.18</ecNumber>
    </recommendedName>
</protein>
<evidence type="ECO:0000313" key="13">
    <source>
        <dbReference type="EMBL" id="TBL76010.1"/>
    </source>
</evidence>
<comment type="cofactor">
    <cofactor evidence="1">
        <name>Co(2+)</name>
        <dbReference type="ChEBI" id="CHEBI:48828"/>
    </cofactor>
</comment>
<sequence>MPAMKSWRSCWAKCGNNKREMISMLEPRSVIEALMECISRPTPNPPGEVAVVADWVEQWALEFGATVARQTVEPGKDNVIVTLDFGPGPCLVFNTHMDVNDPSGQIWSHPPFQPRLEDGKVYGVGACDAKGSLVAMLSAMEQVAAQPQGLQGKLVLTAVMGEEAGGIGSLHLVQQGLKADGAVVGEPTGLDVCIAHKGTYMRKLRFNGRAAHSGRPELGVNAIIHAAKFLIEYEKLNDRLAQHAHPQLGPASAAVTIIKGGTRQNTIPNQAEMIIDRRLIPGQTHADADRELEDILSGLRERIPELSLDPIEIVVATIPSQTDAAETIVGTALEAAGHVRGVAQQPQGFRAGCDMSKLVTIAGIPTVVLGPGSLDQAHAPDEFVEAAQVEQAVLIYERIARQFLSGRIG</sequence>
<dbReference type="Gene3D" id="3.30.70.360">
    <property type="match status" value="1"/>
</dbReference>
<dbReference type="InterPro" id="IPR011650">
    <property type="entry name" value="Peptidase_M20_dimer"/>
</dbReference>
<evidence type="ECO:0000259" key="12">
    <source>
        <dbReference type="Pfam" id="PF07687"/>
    </source>
</evidence>
<dbReference type="PROSITE" id="PS00759">
    <property type="entry name" value="ARGE_DAPE_CPG2_2"/>
    <property type="match status" value="1"/>
</dbReference>
<evidence type="ECO:0000256" key="5">
    <source>
        <dbReference type="ARBA" id="ARBA00011921"/>
    </source>
</evidence>
<dbReference type="EC" id="3.5.1.18" evidence="5"/>
<dbReference type="InterPro" id="IPR036264">
    <property type="entry name" value="Bact_exopeptidase_dim_dom"/>
</dbReference>
<dbReference type="EMBL" id="SIRE01000015">
    <property type="protein sequence ID" value="TBL76010.1"/>
    <property type="molecule type" value="Genomic_DNA"/>
</dbReference>
<comment type="catalytic activity">
    <reaction evidence="11">
        <text>N-succinyl-(2S,6S)-2,6-diaminopimelate + H2O = (2S,6S)-2,6-diaminopimelate + succinate</text>
        <dbReference type="Rhea" id="RHEA:22608"/>
        <dbReference type="ChEBI" id="CHEBI:15377"/>
        <dbReference type="ChEBI" id="CHEBI:30031"/>
        <dbReference type="ChEBI" id="CHEBI:57609"/>
        <dbReference type="ChEBI" id="CHEBI:58087"/>
        <dbReference type="EC" id="3.5.1.18"/>
    </reaction>
</comment>
<dbReference type="InterPro" id="IPR001261">
    <property type="entry name" value="ArgE/DapE_CS"/>
</dbReference>
<evidence type="ECO:0000256" key="1">
    <source>
        <dbReference type="ARBA" id="ARBA00001941"/>
    </source>
</evidence>
<dbReference type="SUPFAM" id="SSF55031">
    <property type="entry name" value="Bacterial exopeptidase dimerisation domain"/>
    <property type="match status" value="1"/>
</dbReference>
<dbReference type="Proteomes" id="UP000293142">
    <property type="component" value="Unassembled WGS sequence"/>
</dbReference>
<evidence type="ECO:0000256" key="10">
    <source>
        <dbReference type="ARBA" id="ARBA00023285"/>
    </source>
</evidence>
<name>A0A4V6MSF5_9BACL</name>
<comment type="pathway">
    <text evidence="3">Amino-acid biosynthesis; L-lysine biosynthesis via DAP pathway; LL-2,6-diaminopimelate from (S)-tetrahydrodipicolinate (succinylase route): step 3/3.</text>
</comment>
<keyword evidence="14" id="KW-1185">Reference proteome</keyword>
<evidence type="ECO:0000256" key="8">
    <source>
        <dbReference type="ARBA" id="ARBA00022801"/>
    </source>
</evidence>
<evidence type="ECO:0000256" key="6">
    <source>
        <dbReference type="ARBA" id="ARBA00016853"/>
    </source>
</evidence>
<dbReference type="Pfam" id="PF01546">
    <property type="entry name" value="Peptidase_M20"/>
    <property type="match status" value="1"/>
</dbReference>
<evidence type="ECO:0000256" key="9">
    <source>
        <dbReference type="ARBA" id="ARBA00022833"/>
    </source>
</evidence>
<keyword evidence="8" id="KW-0378">Hydrolase</keyword>
<comment type="cofactor">
    <cofactor evidence="2">
        <name>Zn(2+)</name>
        <dbReference type="ChEBI" id="CHEBI:29105"/>
    </cofactor>
</comment>
<dbReference type="SUPFAM" id="SSF53187">
    <property type="entry name" value="Zn-dependent exopeptidases"/>
    <property type="match status" value="1"/>
</dbReference>
<dbReference type="InterPro" id="IPR050072">
    <property type="entry name" value="Peptidase_M20A"/>
</dbReference>
<comment type="similarity">
    <text evidence="4">Belongs to the peptidase M20A family.</text>
</comment>
<evidence type="ECO:0000256" key="3">
    <source>
        <dbReference type="ARBA" id="ARBA00005130"/>
    </source>
</evidence>
<evidence type="ECO:0000256" key="2">
    <source>
        <dbReference type="ARBA" id="ARBA00001947"/>
    </source>
</evidence>
<dbReference type="GO" id="GO:0009089">
    <property type="term" value="P:lysine biosynthetic process via diaminopimelate"/>
    <property type="evidence" value="ECO:0007669"/>
    <property type="project" value="UniProtKB-UniPathway"/>
</dbReference>
<organism evidence="13 14">
    <name type="scientific">Paenibacillus thalictri</name>
    <dbReference type="NCBI Taxonomy" id="2527873"/>
    <lineage>
        <taxon>Bacteria</taxon>
        <taxon>Bacillati</taxon>
        <taxon>Bacillota</taxon>
        <taxon>Bacilli</taxon>
        <taxon>Bacillales</taxon>
        <taxon>Paenibacillaceae</taxon>
        <taxon>Paenibacillus</taxon>
    </lineage>
</organism>
<reference evidence="13 14" key="1">
    <citation type="submission" date="2019-02" db="EMBL/GenBank/DDBJ databases">
        <title>Paenibacillus sp. nov., isolated from surface-sterilized tissue of Thalictrum simplex L.</title>
        <authorList>
            <person name="Tuo L."/>
        </authorList>
    </citation>
    <scope>NUCLEOTIDE SEQUENCE [LARGE SCALE GENOMIC DNA]</scope>
    <source>
        <strain evidence="13 14">N2SHLJ1</strain>
    </source>
</reference>
<evidence type="ECO:0000256" key="11">
    <source>
        <dbReference type="ARBA" id="ARBA00051301"/>
    </source>
</evidence>
<dbReference type="AlphaFoldDB" id="A0A4V6MSF5"/>
<dbReference type="NCBIfam" id="TIGR01910">
    <property type="entry name" value="DapE-ArgE"/>
    <property type="match status" value="1"/>
</dbReference>
<evidence type="ECO:0000256" key="7">
    <source>
        <dbReference type="ARBA" id="ARBA00022723"/>
    </source>
</evidence>
<dbReference type="Pfam" id="PF07687">
    <property type="entry name" value="M20_dimer"/>
    <property type="match status" value="1"/>
</dbReference>
<comment type="caution">
    <text evidence="13">The sequence shown here is derived from an EMBL/GenBank/DDBJ whole genome shotgun (WGS) entry which is preliminary data.</text>
</comment>
<evidence type="ECO:0000313" key="14">
    <source>
        <dbReference type="Proteomes" id="UP000293142"/>
    </source>
</evidence>
<dbReference type="GO" id="GO:0009014">
    <property type="term" value="F:succinyl-diaminopimelate desuccinylase activity"/>
    <property type="evidence" value="ECO:0007669"/>
    <property type="project" value="UniProtKB-EC"/>
</dbReference>
<dbReference type="Gene3D" id="3.40.630.10">
    <property type="entry name" value="Zn peptidases"/>
    <property type="match status" value="1"/>
</dbReference>
<dbReference type="OrthoDB" id="9792335at2"/>